<name>A0A1C7LVG7_GRIFR</name>
<evidence type="ECO:0000313" key="3">
    <source>
        <dbReference type="Proteomes" id="UP000092993"/>
    </source>
</evidence>
<evidence type="ECO:0000313" key="2">
    <source>
        <dbReference type="EMBL" id="OBZ66814.1"/>
    </source>
</evidence>
<keyword evidence="3" id="KW-1185">Reference proteome</keyword>
<accession>A0A1C7LVG7</accession>
<protein>
    <recommendedName>
        <fullName evidence="4">Secreted protein</fullName>
    </recommendedName>
</protein>
<sequence>MTSPCSALRVACIFGAIDALSLVDCRFTAKNVFARSSFHSFHVRLTIKMHRPRVKFNIIGRTFNVSIFHYGLQLSRTAYLWLSAGFFL</sequence>
<dbReference type="Proteomes" id="UP000092993">
    <property type="component" value="Unassembled WGS sequence"/>
</dbReference>
<comment type="caution">
    <text evidence="2">The sequence shown here is derived from an EMBL/GenBank/DDBJ whole genome shotgun (WGS) entry which is preliminary data.</text>
</comment>
<evidence type="ECO:0000256" key="1">
    <source>
        <dbReference type="SAM" id="SignalP"/>
    </source>
</evidence>
<evidence type="ECO:0008006" key="4">
    <source>
        <dbReference type="Google" id="ProtNLM"/>
    </source>
</evidence>
<proteinExistence type="predicted"/>
<organism evidence="2 3">
    <name type="scientific">Grifola frondosa</name>
    <name type="common">Maitake</name>
    <name type="synonym">Polyporus frondosus</name>
    <dbReference type="NCBI Taxonomy" id="5627"/>
    <lineage>
        <taxon>Eukaryota</taxon>
        <taxon>Fungi</taxon>
        <taxon>Dikarya</taxon>
        <taxon>Basidiomycota</taxon>
        <taxon>Agaricomycotina</taxon>
        <taxon>Agaricomycetes</taxon>
        <taxon>Polyporales</taxon>
        <taxon>Grifolaceae</taxon>
        <taxon>Grifola</taxon>
    </lineage>
</organism>
<keyword evidence="1" id="KW-0732">Signal</keyword>
<feature type="signal peptide" evidence="1">
    <location>
        <begin position="1"/>
        <end position="19"/>
    </location>
</feature>
<gene>
    <name evidence="2" type="ORF">A0H81_13330</name>
</gene>
<dbReference type="AlphaFoldDB" id="A0A1C7LVG7"/>
<dbReference type="EMBL" id="LUGG01000027">
    <property type="protein sequence ID" value="OBZ66814.1"/>
    <property type="molecule type" value="Genomic_DNA"/>
</dbReference>
<reference evidence="2 3" key="1">
    <citation type="submission" date="2016-03" db="EMBL/GenBank/DDBJ databases">
        <title>Whole genome sequencing of Grifola frondosa 9006-11.</title>
        <authorList>
            <person name="Min B."/>
            <person name="Park H."/>
            <person name="Kim J.-G."/>
            <person name="Cho H."/>
            <person name="Oh Y.-L."/>
            <person name="Kong W.-S."/>
            <person name="Choi I.-G."/>
        </authorList>
    </citation>
    <scope>NUCLEOTIDE SEQUENCE [LARGE SCALE GENOMIC DNA]</scope>
    <source>
        <strain evidence="2 3">9006-11</strain>
    </source>
</reference>
<feature type="chain" id="PRO_5008888796" description="Secreted protein" evidence="1">
    <location>
        <begin position="20"/>
        <end position="88"/>
    </location>
</feature>